<dbReference type="Gene3D" id="1.25.10.10">
    <property type="entry name" value="Leucine-rich Repeat Variant"/>
    <property type="match status" value="1"/>
</dbReference>
<dbReference type="InterPro" id="IPR011989">
    <property type="entry name" value="ARM-like"/>
</dbReference>
<evidence type="ECO:0000313" key="1">
    <source>
        <dbReference type="EMBL" id="MBP2416744.1"/>
    </source>
</evidence>
<evidence type="ECO:0000313" key="2">
    <source>
        <dbReference type="Proteomes" id="UP000758168"/>
    </source>
</evidence>
<dbReference type="InterPro" id="IPR016024">
    <property type="entry name" value="ARM-type_fold"/>
</dbReference>
<dbReference type="Proteomes" id="UP000758168">
    <property type="component" value="Unassembled WGS sequence"/>
</dbReference>
<dbReference type="SUPFAM" id="SSF48371">
    <property type="entry name" value="ARM repeat"/>
    <property type="match status" value="1"/>
</dbReference>
<organism evidence="1 2">
    <name type="scientific">Microlunatus capsulatus</name>
    <dbReference type="NCBI Taxonomy" id="99117"/>
    <lineage>
        <taxon>Bacteria</taxon>
        <taxon>Bacillati</taxon>
        <taxon>Actinomycetota</taxon>
        <taxon>Actinomycetes</taxon>
        <taxon>Propionibacteriales</taxon>
        <taxon>Propionibacteriaceae</taxon>
        <taxon>Microlunatus</taxon>
    </lineage>
</organism>
<name>A0ABS4Z6Z5_9ACTN</name>
<dbReference type="RefSeq" id="WP_210054676.1">
    <property type="nucleotide sequence ID" value="NZ_BAAAMH010000025.1"/>
</dbReference>
<gene>
    <name evidence="1" type="ORF">JOF54_001666</name>
</gene>
<dbReference type="EMBL" id="JAGIOB010000001">
    <property type="protein sequence ID" value="MBP2416744.1"/>
    <property type="molecule type" value="Genomic_DNA"/>
</dbReference>
<protein>
    <submittedName>
        <fullName evidence="1">HEAT repeat protein</fullName>
    </submittedName>
</protein>
<comment type="caution">
    <text evidence="1">The sequence shown here is derived from an EMBL/GenBank/DDBJ whole genome shotgun (WGS) entry which is preliminary data.</text>
</comment>
<sequence length="146" mass="15936">MSGPSRWGLTPRQSVEQECARRGRDAVVDGCRALLAGEAVDDGLVLALGGRPARAVLAGEPGWSEAWLRVWAARGLLWVWEDRALPAVAGALDDETWRVREMALKVVARHGLGETVERVAALRDDPVPRVRAAAERALVRLTRDRA</sequence>
<keyword evidence="2" id="KW-1185">Reference proteome</keyword>
<dbReference type="Pfam" id="PF13646">
    <property type="entry name" value="HEAT_2"/>
    <property type="match status" value="1"/>
</dbReference>
<proteinExistence type="predicted"/>
<reference evidence="1 2" key="1">
    <citation type="submission" date="2021-03" db="EMBL/GenBank/DDBJ databases">
        <title>Sequencing the genomes of 1000 actinobacteria strains.</title>
        <authorList>
            <person name="Klenk H.-P."/>
        </authorList>
    </citation>
    <scope>NUCLEOTIDE SEQUENCE [LARGE SCALE GENOMIC DNA]</scope>
    <source>
        <strain evidence="1 2">DSM 12936</strain>
    </source>
</reference>
<accession>A0ABS4Z6Z5</accession>